<accession>A0AB73AD99</accession>
<dbReference type="EMBL" id="ATIT01000011">
    <property type="protein sequence ID" value="EPI16504.1"/>
    <property type="molecule type" value="Genomic_DNA"/>
</dbReference>
<sequence length="82" mass="10039">MERPNEFNKKYPNLQKINVNNTTSRKKVLKFLYELAYRKDFYKAKISLIRDGTIRRTKRYTLKMFISGILLEKNNFEKFVFH</sequence>
<protein>
    <submittedName>
        <fullName evidence="1">Uncharacterized protein</fullName>
    </submittedName>
</protein>
<comment type="caution">
    <text evidence="1">The sequence shown here is derived from an EMBL/GenBank/DDBJ whole genome shotgun (WGS) entry which is preliminary data.</text>
</comment>
<organism evidence="1 2">
    <name type="scientific">Enterococcus faecium SD2A-2</name>
    <dbReference type="NCBI Taxonomy" id="1244154"/>
    <lineage>
        <taxon>Bacteria</taxon>
        <taxon>Bacillati</taxon>
        <taxon>Bacillota</taxon>
        <taxon>Bacilli</taxon>
        <taxon>Lactobacillales</taxon>
        <taxon>Enterococcaceae</taxon>
        <taxon>Enterococcus</taxon>
    </lineage>
</organism>
<gene>
    <name evidence="1" type="ORF">D356_00084</name>
</gene>
<dbReference type="AlphaFoldDB" id="A0AB73AD99"/>
<dbReference type="Proteomes" id="UP000014622">
    <property type="component" value="Unassembled WGS sequence"/>
</dbReference>
<proteinExistence type="predicted"/>
<evidence type="ECO:0000313" key="2">
    <source>
        <dbReference type="Proteomes" id="UP000014622"/>
    </source>
</evidence>
<name>A0AB73AD99_ENTFC</name>
<reference evidence="1 2" key="1">
    <citation type="submission" date="2013-06" db="EMBL/GenBank/DDBJ databases">
        <authorList>
            <person name="Weinstock G."/>
            <person name="Sodergren E."/>
            <person name="Lobos E.A."/>
            <person name="Fulton L."/>
            <person name="Fulton R."/>
            <person name="Courtney L."/>
            <person name="Fronick C."/>
            <person name="O'Laughlin M."/>
            <person name="Godfrey J."/>
            <person name="Wilson R.M."/>
            <person name="Miner T."/>
            <person name="Farmer C."/>
            <person name="Delehaunty K."/>
            <person name="Cordes M."/>
            <person name="Minx P."/>
            <person name="Tomlinson C."/>
            <person name="Chen J."/>
            <person name="Wollam A."/>
            <person name="Pepin K.H."/>
            <person name="Bhonagiri V."/>
            <person name="Zhang X."/>
            <person name="Warren W."/>
            <person name="Mitreva M."/>
            <person name="Mardis E.R."/>
            <person name="Wilson R.K."/>
        </authorList>
    </citation>
    <scope>NUCLEOTIDE SEQUENCE [LARGE SCALE GENOMIC DNA]</scope>
    <source>
        <strain evidence="1 2">SD2A-2</strain>
    </source>
</reference>
<evidence type="ECO:0000313" key="1">
    <source>
        <dbReference type="EMBL" id="EPI16504.1"/>
    </source>
</evidence>